<proteinExistence type="predicted"/>
<name>A0A918HXK3_9ACTN</name>
<dbReference type="Proteomes" id="UP000636661">
    <property type="component" value="Unassembled WGS sequence"/>
</dbReference>
<accession>A0A918HXK3</accession>
<feature type="chain" id="PRO_5038557131" description="Peptidase C51 domain-containing protein" evidence="1">
    <location>
        <begin position="21"/>
        <end position="298"/>
    </location>
</feature>
<feature type="signal peptide" evidence="1">
    <location>
        <begin position="1"/>
        <end position="20"/>
    </location>
</feature>
<evidence type="ECO:0008006" key="4">
    <source>
        <dbReference type="Google" id="ProtNLM"/>
    </source>
</evidence>
<sequence length="298" mass="31965">MLTGTAAVGAALVAGPAAGAASAAATPSPNPYQPKLPHQIEAEALIDYLRLRPWSDGANRYKTAGQFPDENSALVWGAPGHPEQFSALAQCSSFLTMVLQRAYGTGTAYGWATREFFARYFATEAGKFYPTAEKFREGFATAASIPHFTGVTKPVNLRPGDLVAFDYDPETTTEPYTGHIVMIRERKGTLASPVDDQVGEGVVPYVFEVVDCTSDPHGNPAASPTAEATYRGFPDTRIEEAPDGTAGWAEHNGVGYGHMVFYADPTTKLFAGYRWSVNSSTARRVADRPIAAARVYLG</sequence>
<reference evidence="2" key="2">
    <citation type="submission" date="2020-09" db="EMBL/GenBank/DDBJ databases">
        <authorList>
            <person name="Sun Q."/>
            <person name="Ohkuma M."/>
        </authorList>
    </citation>
    <scope>NUCLEOTIDE SEQUENCE</scope>
    <source>
        <strain evidence="2">JCM 4391</strain>
    </source>
</reference>
<keyword evidence="3" id="KW-1185">Reference proteome</keyword>
<gene>
    <name evidence="2" type="ORF">GCM10010274_26810</name>
</gene>
<evidence type="ECO:0000313" key="3">
    <source>
        <dbReference type="Proteomes" id="UP000636661"/>
    </source>
</evidence>
<evidence type="ECO:0000313" key="2">
    <source>
        <dbReference type="EMBL" id="GGU38126.1"/>
    </source>
</evidence>
<evidence type="ECO:0000256" key="1">
    <source>
        <dbReference type="SAM" id="SignalP"/>
    </source>
</evidence>
<comment type="caution">
    <text evidence="2">The sequence shown here is derived from an EMBL/GenBank/DDBJ whole genome shotgun (WGS) entry which is preliminary data.</text>
</comment>
<keyword evidence="1" id="KW-0732">Signal</keyword>
<dbReference type="EMBL" id="BMTP01000006">
    <property type="protein sequence ID" value="GGU38126.1"/>
    <property type="molecule type" value="Genomic_DNA"/>
</dbReference>
<reference evidence="2" key="1">
    <citation type="journal article" date="2014" name="Int. J. Syst. Evol. Microbiol.">
        <title>Complete genome sequence of Corynebacterium casei LMG S-19264T (=DSM 44701T), isolated from a smear-ripened cheese.</title>
        <authorList>
            <consortium name="US DOE Joint Genome Institute (JGI-PGF)"/>
            <person name="Walter F."/>
            <person name="Albersmeier A."/>
            <person name="Kalinowski J."/>
            <person name="Ruckert C."/>
        </authorList>
    </citation>
    <scope>NUCLEOTIDE SEQUENCE</scope>
    <source>
        <strain evidence="2">JCM 4391</strain>
    </source>
</reference>
<protein>
    <recommendedName>
        <fullName evidence="4">Peptidase C51 domain-containing protein</fullName>
    </recommendedName>
</protein>
<dbReference type="AlphaFoldDB" id="A0A918HXK3"/>
<organism evidence="2 3">
    <name type="scientific">Streptomyces lavendofoliae</name>
    <dbReference type="NCBI Taxonomy" id="67314"/>
    <lineage>
        <taxon>Bacteria</taxon>
        <taxon>Bacillati</taxon>
        <taxon>Actinomycetota</taxon>
        <taxon>Actinomycetes</taxon>
        <taxon>Kitasatosporales</taxon>
        <taxon>Streptomycetaceae</taxon>
        <taxon>Streptomyces</taxon>
    </lineage>
</organism>